<evidence type="ECO:0000256" key="4">
    <source>
        <dbReference type="ARBA" id="ARBA00022691"/>
    </source>
</evidence>
<accession>A0A1T4RVR3</accession>
<dbReference type="Gene3D" id="3.20.20.70">
    <property type="entry name" value="Aldolase class I"/>
    <property type="match status" value="1"/>
</dbReference>
<dbReference type="GO" id="GO:0046872">
    <property type="term" value="F:metal ion binding"/>
    <property type="evidence" value="ECO:0007669"/>
    <property type="project" value="UniProtKB-UniRule"/>
</dbReference>
<dbReference type="SFLD" id="SFLDS00029">
    <property type="entry name" value="Radical_SAM"/>
    <property type="match status" value="1"/>
</dbReference>
<dbReference type="Pfam" id="PF06969">
    <property type="entry name" value="HemN_C"/>
    <property type="match status" value="1"/>
</dbReference>
<evidence type="ECO:0000256" key="1">
    <source>
        <dbReference type="ARBA" id="ARBA00006100"/>
    </source>
</evidence>
<evidence type="ECO:0000256" key="7">
    <source>
        <dbReference type="ARBA" id="ARBA00023014"/>
    </source>
</evidence>
<comment type="similarity">
    <text evidence="1">Belongs to the anaerobic coproporphyrinogen-III oxidase family. HemW subfamily.</text>
</comment>
<dbReference type="Proteomes" id="UP000189933">
    <property type="component" value="Unassembled WGS sequence"/>
</dbReference>
<dbReference type="SFLD" id="SFLDF00288">
    <property type="entry name" value="HemN-like__clustered_with_nucl"/>
    <property type="match status" value="1"/>
</dbReference>
<dbReference type="GO" id="GO:0005737">
    <property type="term" value="C:cytoplasm"/>
    <property type="evidence" value="ECO:0007669"/>
    <property type="project" value="UniProtKB-SubCell"/>
</dbReference>
<evidence type="ECO:0000256" key="6">
    <source>
        <dbReference type="ARBA" id="ARBA00023004"/>
    </source>
</evidence>
<organism evidence="11 12">
    <name type="scientific">Carboxydocella sporoproducens DSM 16521</name>
    <dbReference type="NCBI Taxonomy" id="1121270"/>
    <lineage>
        <taxon>Bacteria</taxon>
        <taxon>Bacillati</taxon>
        <taxon>Bacillota</taxon>
        <taxon>Clostridia</taxon>
        <taxon>Eubacteriales</taxon>
        <taxon>Clostridiales Family XVI. Incertae Sedis</taxon>
        <taxon>Carboxydocella</taxon>
    </lineage>
</organism>
<keyword evidence="8 9" id="KW-0143">Chaperone</keyword>
<dbReference type="InterPro" id="IPR004559">
    <property type="entry name" value="HemW-like"/>
</dbReference>
<evidence type="ECO:0000313" key="12">
    <source>
        <dbReference type="Proteomes" id="UP000189933"/>
    </source>
</evidence>
<protein>
    <recommendedName>
        <fullName evidence="2 9">Heme chaperone HemW</fullName>
    </recommendedName>
</protein>
<evidence type="ECO:0000256" key="5">
    <source>
        <dbReference type="ARBA" id="ARBA00022723"/>
    </source>
</evidence>
<gene>
    <name evidence="11" type="ORF">SAMN02745885_02279</name>
</gene>
<sequence>MLGVYVHVPFCLRKCHYCDFYSRPASGEERERYLDLVCQETEAAVRQVPEREVDTIFLGGGTPGLLGPEGIKKILQAIAGNFHIINTVEITMETNPGANRDIWPLMAAAGINRVSLGAQAAQERLLRVLGRCHTWQEVQNTVQAVRRAGLTNLNLDLMYGLPGQSLADWQETVAAALALEVPHLSLYALKVEENTPFDRWEREGRITLPEEEEWAEMYWWAREKLETAGYLNYELSNFARPGFECRHNLKYWRRQPYLGLGPAAHSCWGNVRWANPASLEEWEAEVRARGWSGQLVERLSEKEILAEQVILGLRLAEGVVLTPEIEAEWSAVIASLKQRGLVQVSGNRLKLTRQAWYIANEVMAEFI</sequence>
<dbReference type="SFLD" id="SFLDG01065">
    <property type="entry name" value="anaerobic_coproporphyrinogen-I"/>
    <property type="match status" value="1"/>
</dbReference>
<dbReference type="Pfam" id="PF04055">
    <property type="entry name" value="Radical_SAM"/>
    <property type="match status" value="1"/>
</dbReference>
<keyword evidence="6 9" id="KW-0408">Iron</keyword>
<feature type="domain" description="Radical SAM core" evidence="10">
    <location>
        <begin position="1"/>
        <end position="234"/>
    </location>
</feature>
<evidence type="ECO:0000256" key="3">
    <source>
        <dbReference type="ARBA" id="ARBA00022617"/>
    </source>
</evidence>
<dbReference type="InterPro" id="IPR034505">
    <property type="entry name" value="Coproporphyrinogen-III_oxidase"/>
</dbReference>
<dbReference type="PANTHER" id="PTHR13932:SF5">
    <property type="entry name" value="RADICAL S-ADENOSYL METHIONINE DOMAIN-CONTAINING PROTEIN 1, MITOCHONDRIAL"/>
    <property type="match status" value="1"/>
</dbReference>
<keyword evidence="3 9" id="KW-0349">Heme</keyword>
<dbReference type="GO" id="GO:0006779">
    <property type="term" value="P:porphyrin-containing compound biosynthetic process"/>
    <property type="evidence" value="ECO:0007669"/>
    <property type="project" value="InterPro"/>
</dbReference>
<comment type="subcellular location">
    <subcellularLocation>
        <location evidence="9">Cytoplasm</location>
    </subcellularLocation>
</comment>
<reference evidence="12" key="1">
    <citation type="submission" date="2017-02" db="EMBL/GenBank/DDBJ databases">
        <authorList>
            <person name="Varghese N."/>
            <person name="Submissions S."/>
        </authorList>
    </citation>
    <scope>NUCLEOTIDE SEQUENCE [LARGE SCALE GENOMIC DNA]</scope>
    <source>
        <strain evidence="12">DSM 16521</strain>
    </source>
</reference>
<dbReference type="PANTHER" id="PTHR13932">
    <property type="entry name" value="COPROPORPHYRINIGEN III OXIDASE"/>
    <property type="match status" value="1"/>
</dbReference>
<dbReference type="SFLD" id="SFLDG01082">
    <property type="entry name" value="B12-binding_domain_containing"/>
    <property type="match status" value="1"/>
</dbReference>
<proteinExistence type="inferred from homology"/>
<dbReference type="OrthoDB" id="9808022at2"/>
<dbReference type="NCBIfam" id="TIGR00539">
    <property type="entry name" value="hemN_rel"/>
    <property type="match status" value="1"/>
</dbReference>
<dbReference type="AlphaFoldDB" id="A0A1T4RVR3"/>
<keyword evidence="9" id="KW-0004">4Fe-4S</keyword>
<keyword evidence="4 9" id="KW-0949">S-adenosyl-L-methionine</keyword>
<dbReference type="InterPro" id="IPR006638">
    <property type="entry name" value="Elp3/MiaA/NifB-like_rSAM"/>
</dbReference>
<evidence type="ECO:0000256" key="2">
    <source>
        <dbReference type="ARBA" id="ARBA00017228"/>
    </source>
</evidence>
<dbReference type="EMBL" id="FUXM01000036">
    <property type="protein sequence ID" value="SKA19681.1"/>
    <property type="molecule type" value="Genomic_DNA"/>
</dbReference>
<dbReference type="InterPro" id="IPR007197">
    <property type="entry name" value="rSAM"/>
</dbReference>
<dbReference type="SMART" id="SM00729">
    <property type="entry name" value="Elp3"/>
    <property type="match status" value="1"/>
</dbReference>
<dbReference type="GO" id="GO:0051539">
    <property type="term" value="F:4 iron, 4 sulfur cluster binding"/>
    <property type="evidence" value="ECO:0007669"/>
    <property type="project" value="UniProtKB-UniRule"/>
</dbReference>
<name>A0A1T4RVR3_9FIRM</name>
<dbReference type="SUPFAM" id="SSF102114">
    <property type="entry name" value="Radical SAM enzymes"/>
    <property type="match status" value="1"/>
</dbReference>
<dbReference type="GO" id="GO:0004109">
    <property type="term" value="F:coproporphyrinogen oxidase activity"/>
    <property type="evidence" value="ECO:0007669"/>
    <property type="project" value="InterPro"/>
</dbReference>
<dbReference type="SFLD" id="SFLDF00562">
    <property type="entry name" value="HemN-like__clustered_with_heat"/>
    <property type="match status" value="1"/>
</dbReference>
<dbReference type="RefSeq" id="WP_159071820.1">
    <property type="nucleotide sequence ID" value="NZ_FUXM01000036.1"/>
</dbReference>
<keyword evidence="9" id="KW-0963">Cytoplasm</keyword>
<dbReference type="InterPro" id="IPR058240">
    <property type="entry name" value="rSAM_sf"/>
</dbReference>
<evidence type="ECO:0000256" key="9">
    <source>
        <dbReference type="RuleBase" id="RU364116"/>
    </source>
</evidence>
<keyword evidence="5 9" id="KW-0479">Metal-binding</keyword>
<keyword evidence="12" id="KW-1185">Reference proteome</keyword>
<comment type="function">
    <text evidence="9">Probably acts as a heme chaperone, transferring heme to an unknown acceptor. Binds one molecule of heme per monomer, possibly covalently. Binds 1 [4Fe-4S] cluster. The cluster is coordinated with 3 cysteines and an exchangeable S-adenosyl-L-methionine.</text>
</comment>
<evidence type="ECO:0000256" key="8">
    <source>
        <dbReference type="ARBA" id="ARBA00023186"/>
    </source>
</evidence>
<dbReference type="InterPro" id="IPR013785">
    <property type="entry name" value="Aldolase_TIM"/>
</dbReference>
<dbReference type="PROSITE" id="PS51918">
    <property type="entry name" value="RADICAL_SAM"/>
    <property type="match status" value="1"/>
</dbReference>
<dbReference type="InterPro" id="IPR010723">
    <property type="entry name" value="HemN_C"/>
</dbReference>
<keyword evidence="7 9" id="KW-0411">Iron-sulfur</keyword>
<dbReference type="CDD" id="cd01335">
    <property type="entry name" value="Radical_SAM"/>
    <property type="match status" value="1"/>
</dbReference>
<evidence type="ECO:0000259" key="10">
    <source>
        <dbReference type="PROSITE" id="PS51918"/>
    </source>
</evidence>
<evidence type="ECO:0000313" key="11">
    <source>
        <dbReference type="EMBL" id="SKA19681.1"/>
    </source>
</evidence>